<sequence>MTHVTRYLTDDRGAVTIDWTVLSSAAVGLAIATTAIMTDTLDVLSMRMDDELRSRQLSDNWIQFHASHFEPILETGAITEAQAEAIHGAANELMNYDLVSNLTNGIEALEAGSITEEEIVALVALASVAYQRNLVDDGVLNHYFGFDGSDPFYMTVAAAPVNTGTN</sequence>
<dbReference type="Proteomes" id="UP000693972">
    <property type="component" value="Unassembled WGS sequence"/>
</dbReference>
<protein>
    <submittedName>
        <fullName evidence="2">Uncharacterized protein</fullName>
    </submittedName>
</protein>
<dbReference type="EMBL" id="JAIMBW010000001">
    <property type="protein sequence ID" value="MBY4891729.1"/>
    <property type="molecule type" value="Genomic_DNA"/>
</dbReference>
<keyword evidence="3" id="KW-1185">Reference proteome</keyword>
<evidence type="ECO:0000256" key="1">
    <source>
        <dbReference type="SAM" id="Phobius"/>
    </source>
</evidence>
<evidence type="ECO:0000313" key="3">
    <source>
        <dbReference type="Proteomes" id="UP000693972"/>
    </source>
</evidence>
<evidence type="ECO:0000313" key="2">
    <source>
        <dbReference type="EMBL" id="QXL88510.1"/>
    </source>
</evidence>
<feature type="transmembrane region" description="Helical" evidence="1">
    <location>
        <begin position="20"/>
        <end position="38"/>
    </location>
</feature>
<keyword evidence="1" id="KW-1133">Transmembrane helix</keyword>
<dbReference type="EMBL" id="CP078073">
    <property type="protein sequence ID" value="QXL88510.1"/>
    <property type="molecule type" value="Genomic_DNA"/>
</dbReference>
<dbReference type="AlphaFoldDB" id="A0A975TWE3"/>
<name>A0A975TWE3_9RHOB</name>
<gene>
    <name evidence="2" type="ORF">KUL25_02995</name>
</gene>
<keyword evidence="1" id="KW-0812">Transmembrane</keyword>
<accession>A0A975TWE3</accession>
<keyword evidence="1" id="KW-0472">Membrane</keyword>
<reference evidence="2 3" key="1">
    <citation type="submission" date="2021-07" db="EMBL/GenBank/DDBJ databases">
        <title>Karlodiniumbacter phycospheric gen. nov., sp. nov., a phycosphere bacterium isolated from karlodinium veneficum.</title>
        <authorList>
            <person name="Peng Y."/>
            <person name="Jiang L."/>
            <person name="Lee J."/>
        </authorList>
    </citation>
    <scope>NUCLEOTIDE SEQUENCE</scope>
    <source>
        <strain evidence="2 3">N5</strain>
    </source>
</reference>
<organism evidence="2">
    <name type="scientific">Gymnodinialimonas phycosphaerae</name>
    <dbReference type="NCBI Taxonomy" id="2841589"/>
    <lineage>
        <taxon>Bacteria</taxon>
        <taxon>Pseudomonadati</taxon>
        <taxon>Pseudomonadota</taxon>
        <taxon>Alphaproteobacteria</taxon>
        <taxon>Rhodobacterales</taxon>
        <taxon>Paracoccaceae</taxon>
        <taxon>Gymnodinialimonas</taxon>
    </lineage>
</organism>
<dbReference type="RefSeq" id="WP_257891575.1">
    <property type="nucleotide sequence ID" value="NZ_JAIMBW010000001.1"/>
</dbReference>
<proteinExistence type="predicted"/>